<dbReference type="EMBL" id="JAGZYH010000022">
    <property type="protein sequence ID" value="MBS6621904.1"/>
    <property type="molecule type" value="Genomic_DNA"/>
</dbReference>
<gene>
    <name evidence="7" type="ORF">DWZ04_06775</name>
    <name evidence="6" type="ORF">KH315_07070</name>
</gene>
<protein>
    <submittedName>
        <fullName evidence="7">Heparinase II/III family protein</fullName>
    </submittedName>
</protein>
<evidence type="ECO:0000256" key="1">
    <source>
        <dbReference type="ARBA" id="ARBA00004418"/>
    </source>
</evidence>
<dbReference type="Gene3D" id="2.70.98.70">
    <property type="match status" value="1"/>
</dbReference>
<organism evidence="7 8">
    <name type="scientific">Faecalibacterium prausnitzii</name>
    <dbReference type="NCBI Taxonomy" id="853"/>
    <lineage>
        <taxon>Bacteria</taxon>
        <taxon>Bacillati</taxon>
        <taxon>Bacillota</taxon>
        <taxon>Clostridia</taxon>
        <taxon>Eubacteriales</taxon>
        <taxon>Oscillospiraceae</taxon>
        <taxon>Faecalibacterium</taxon>
    </lineage>
</organism>
<dbReference type="Proteomes" id="UP000811365">
    <property type="component" value="Unassembled WGS sequence"/>
</dbReference>
<evidence type="ECO:0000256" key="3">
    <source>
        <dbReference type="ARBA" id="ARBA00022764"/>
    </source>
</evidence>
<keyword evidence="2" id="KW-0732">Signal</keyword>
<reference evidence="7 8" key="1">
    <citation type="submission" date="2018-08" db="EMBL/GenBank/DDBJ databases">
        <title>A genome reference for cultivated species of the human gut microbiota.</title>
        <authorList>
            <person name="Zou Y."/>
            <person name="Xue W."/>
            <person name="Luo G."/>
        </authorList>
    </citation>
    <scope>NUCLEOTIDE SEQUENCE [LARGE SCALE GENOMIC DNA]</scope>
    <source>
        <strain evidence="7 8">AF29-11BH</strain>
    </source>
</reference>
<evidence type="ECO:0000256" key="4">
    <source>
        <dbReference type="ARBA" id="ARBA00023239"/>
    </source>
</evidence>
<dbReference type="Pfam" id="PF07940">
    <property type="entry name" value="Hepar_II_III_C"/>
    <property type="match status" value="1"/>
</dbReference>
<dbReference type="EMBL" id="QVEW01000005">
    <property type="protein sequence ID" value="RGB99048.1"/>
    <property type="molecule type" value="Genomic_DNA"/>
</dbReference>
<dbReference type="Proteomes" id="UP000260783">
    <property type="component" value="Unassembled WGS sequence"/>
</dbReference>
<accession>A0A3E2UQS7</accession>
<evidence type="ECO:0000313" key="6">
    <source>
        <dbReference type="EMBL" id="MBS6621904.1"/>
    </source>
</evidence>
<dbReference type="RefSeq" id="WP_117526712.1">
    <property type="nucleotide sequence ID" value="NZ_BNEV01000039.1"/>
</dbReference>
<sequence length="628" mass="72846">MNYVNDRFQELMGLEMNQKALEVMKKDVDAFMPGFSDSPEKLSRWGHHYFCDDDGGRLIFDLNSPKEHRCVVCGKVYRDETQNGVWITFYRNRAVVMTLVSALIYKATGETKYRDYAVRVMEFYAEHYQEFQLHNKENVLCESYDNMVWGCGKMMPQGLNEAIVAIRFIQTIEILRDELDSAWLERIHQKLFREMFRLMAPQAVAIHNISCWSLSAIGVMGLAMHDQEMIDYAFKSQFNMHEQLKKGVTKDGFWYEGSIHYNFFLLEGVSYLFLFSKIYDYDFGQESTAILERMFVQAYQYAFDNLYLPNPNDGWPDLNLKTFSYVYHTAARAFGEYSPVGNILKIIEADPAPRTTLPLSEPYYCCGTICLERLLFNIDFNYADYKPVPHSSTTFPTSNFAMLRNDSWNVFLKYGLNGRSHAHPDIMNIEVMYKKLRLSRDLSNAGYQSRLCNEWHRKTLAHNTVCWNGTDITSVEPGKCLLFENDRVRCKAENVYEGIDYTRELKITENSVLDYFQVEGKTGVYDYTFHFEPGIELSCDLPTEAADLGFSENGYQHVLETKKVKTDQNAVVLRAQLGAESMQVRVDLQEGQELFLLKTKDNPVNRIRNTVLIRSVGDKATYQMQLTV</sequence>
<evidence type="ECO:0000313" key="7">
    <source>
        <dbReference type="EMBL" id="RGB99048.1"/>
    </source>
</evidence>
<dbReference type="SUPFAM" id="SSF48230">
    <property type="entry name" value="Chondroitin AC/alginate lyase"/>
    <property type="match status" value="1"/>
</dbReference>
<evidence type="ECO:0000259" key="5">
    <source>
        <dbReference type="Pfam" id="PF07940"/>
    </source>
</evidence>
<name>A0A3E2UQS7_9FIRM</name>
<dbReference type="PANTHER" id="PTHR39210:SF1">
    <property type="entry name" value="HEPARIN-SULFATE LYASE"/>
    <property type="match status" value="1"/>
</dbReference>
<dbReference type="GO" id="GO:0016829">
    <property type="term" value="F:lyase activity"/>
    <property type="evidence" value="ECO:0007669"/>
    <property type="project" value="UniProtKB-KW"/>
</dbReference>
<evidence type="ECO:0000313" key="8">
    <source>
        <dbReference type="Proteomes" id="UP000260783"/>
    </source>
</evidence>
<keyword evidence="4" id="KW-0456">Lyase</keyword>
<feature type="domain" description="Heparinase II/III-like C-terminal" evidence="5">
    <location>
        <begin position="389"/>
        <end position="571"/>
    </location>
</feature>
<comment type="subcellular location">
    <subcellularLocation>
        <location evidence="1">Periplasm</location>
    </subcellularLocation>
</comment>
<keyword evidence="3" id="KW-0574">Periplasm</keyword>
<dbReference type="Gene3D" id="1.50.10.100">
    <property type="entry name" value="Chondroitin AC/alginate lyase"/>
    <property type="match status" value="1"/>
</dbReference>
<comment type="caution">
    <text evidence="7">The sequence shown here is derived from an EMBL/GenBank/DDBJ whole genome shotgun (WGS) entry which is preliminary data.</text>
</comment>
<proteinExistence type="predicted"/>
<dbReference type="InterPro" id="IPR012480">
    <property type="entry name" value="Hepar_II_III_C"/>
</dbReference>
<dbReference type="InterPro" id="IPR008929">
    <property type="entry name" value="Chondroitin_lyas"/>
</dbReference>
<dbReference type="GO" id="GO:0042597">
    <property type="term" value="C:periplasmic space"/>
    <property type="evidence" value="ECO:0007669"/>
    <property type="project" value="UniProtKB-SubCell"/>
</dbReference>
<evidence type="ECO:0000256" key="2">
    <source>
        <dbReference type="ARBA" id="ARBA00022729"/>
    </source>
</evidence>
<reference evidence="6" key="2">
    <citation type="submission" date="2021-02" db="EMBL/GenBank/DDBJ databases">
        <title>Infant gut strain persistence is associated with maternal origin, phylogeny, and functional potential including surface adhesion and iron acquisition.</title>
        <authorList>
            <person name="Lou Y.C."/>
        </authorList>
    </citation>
    <scope>NUCLEOTIDE SEQUENCE</scope>
    <source>
        <strain evidence="6">L2_039_000G1_dasL2_039_000G1_maxbin2.maxbin.077</strain>
    </source>
</reference>
<dbReference type="AlphaFoldDB" id="A0A3E2UQS7"/>
<dbReference type="PANTHER" id="PTHR39210">
    <property type="entry name" value="HEPARIN-SULFATE LYASE"/>
    <property type="match status" value="1"/>
</dbReference>